<comment type="caution">
    <text evidence="1">The sequence shown here is derived from an EMBL/GenBank/DDBJ whole genome shotgun (WGS) entry which is preliminary data.</text>
</comment>
<evidence type="ECO:0000313" key="2">
    <source>
        <dbReference type="Proteomes" id="UP000216188"/>
    </source>
</evidence>
<evidence type="ECO:0000313" key="1">
    <source>
        <dbReference type="EMBL" id="OYR24146.1"/>
    </source>
</evidence>
<gene>
    <name evidence="1" type="ORF">CEV34_3090</name>
</gene>
<accession>A0A256GB31</accession>
<sequence>MQVSMPPRFRPVGCEHIIYVTIVGRTVAGTQDHQASWRVRLIGMHLC</sequence>
<organism evidence="1 2">
    <name type="scientific">Brucella pseudogrignonensis</name>
    <dbReference type="NCBI Taxonomy" id="419475"/>
    <lineage>
        <taxon>Bacteria</taxon>
        <taxon>Pseudomonadati</taxon>
        <taxon>Pseudomonadota</taxon>
        <taxon>Alphaproteobacteria</taxon>
        <taxon>Hyphomicrobiales</taxon>
        <taxon>Brucellaceae</taxon>
        <taxon>Brucella/Ochrobactrum group</taxon>
        <taxon>Brucella</taxon>
    </lineage>
</organism>
<proteinExistence type="predicted"/>
<dbReference type="Proteomes" id="UP000216188">
    <property type="component" value="Unassembled WGS sequence"/>
</dbReference>
<protein>
    <submittedName>
        <fullName evidence="1">Uncharacterized protein</fullName>
    </submittedName>
</protein>
<name>A0A256GB31_9HYPH</name>
<dbReference type="EMBL" id="NNRM01000035">
    <property type="protein sequence ID" value="OYR24146.1"/>
    <property type="molecule type" value="Genomic_DNA"/>
</dbReference>
<dbReference type="AlphaFoldDB" id="A0A256GB31"/>
<reference evidence="1 2" key="1">
    <citation type="submission" date="2017-07" db="EMBL/GenBank/DDBJ databases">
        <title>Phylogenetic study on the rhizospheric bacterium Ochrobactrum sp. A44.</title>
        <authorList>
            <person name="Krzyzanowska D.M."/>
            <person name="Ossowicki A."/>
            <person name="Rajewska M."/>
            <person name="Maciag T."/>
            <person name="Kaczynski Z."/>
            <person name="Czerwicka M."/>
            <person name="Jafra S."/>
        </authorList>
    </citation>
    <scope>NUCLEOTIDE SEQUENCE [LARGE SCALE GENOMIC DNA]</scope>
    <source>
        <strain evidence="1 2">CCUG 30717</strain>
    </source>
</reference>
<keyword evidence="2" id="KW-1185">Reference proteome</keyword>